<dbReference type="SUPFAM" id="SSF55729">
    <property type="entry name" value="Acyl-CoA N-acyltransferases (Nat)"/>
    <property type="match status" value="1"/>
</dbReference>
<accession>A0A1E5IP64</accession>
<dbReference type="Proteomes" id="UP000095230">
    <property type="component" value="Unassembled WGS sequence"/>
</dbReference>
<dbReference type="RefSeq" id="WP_069669911.1">
    <property type="nucleotide sequence ID" value="NZ_JBHOHD010000022.1"/>
</dbReference>
<keyword evidence="2" id="KW-0808">Transferase</keyword>
<dbReference type="InterPro" id="IPR000182">
    <property type="entry name" value="GNAT_dom"/>
</dbReference>
<dbReference type="InterPro" id="IPR016181">
    <property type="entry name" value="Acyl_CoA_acyltransferase"/>
</dbReference>
<evidence type="ECO:0000313" key="3">
    <source>
        <dbReference type="EMBL" id="OEG75719.1"/>
    </source>
</evidence>
<dbReference type="AlphaFoldDB" id="A0A1E5IP64"/>
<dbReference type="Pfam" id="PF00583">
    <property type="entry name" value="Acetyltransf_1"/>
    <property type="match status" value="1"/>
</dbReference>
<dbReference type="GO" id="GO:0016747">
    <property type="term" value="F:acyltransferase activity, transferring groups other than amino-acyl groups"/>
    <property type="evidence" value="ECO:0007669"/>
    <property type="project" value="InterPro"/>
</dbReference>
<reference evidence="2 4" key="1">
    <citation type="submission" date="2016-07" db="EMBL/GenBank/DDBJ databases">
        <title>Whole-genome of two Shewanella species isolated from a digestive organ of sea cucumber Apostichopus japonicus Selenka 1867.</title>
        <authorList>
            <person name="Hong H.-H."/>
            <person name="Choi H."/>
            <person name="Cheon S."/>
            <person name="Oh J.-S."/>
            <person name="Lee H.-G."/>
            <person name="Park C."/>
        </authorList>
    </citation>
    <scope>NUCLEOTIDE SEQUENCE [LARGE SCALE GENOMIC DNA]</scope>
    <source>
        <strain evidence="2 4">CSB03KR</strain>
    </source>
</reference>
<proteinExistence type="predicted"/>
<evidence type="ECO:0000313" key="2">
    <source>
        <dbReference type="EMBL" id="OEG72286.1"/>
    </source>
</evidence>
<evidence type="ECO:0000259" key="1">
    <source>
        <dbReference type="PROSITE" id="PS51186"/>
    </source>
</evidence>
<organism evidence="2 4">
    <name type="scientific">Shewanella colwelliana</name>
    <name type="common">Alteromonas colwelliana</name>
    <dbReference type="NCBI Taxonomy" id="23"/>
    <lineage>
        <taxon>Bacteria</taxon>
        <taxon>Pseudomonadati</taxon>
        <taxon>Pseudomonadota</taxon>
        <taxon>Gammaproteobacteria</taxon>
        <taxon>Alteromonadales</taxon>
        <taxon>Shewanellaceae</taxon>
        <taxon>Shewanella</taxon>
    </lineage>
</organism>
<dbReference type="EMBL" id="MCBT01000001">
    <property type="protein sequence ID" value="OEG75719.1"/>
    <property type="molecule type" value="Genomic_DNA"/>
</dbReference>
<evidence type="ECO:0000313" key="4">
    <source>
        <dbReference type="Proteomes" id="UP000095230"/>
    </source>
</evidence>
<dbReference type="CDD" id="cd04301">
    <property type="entry name" value="NAT_SF"/>
    <property type="match status" value="1"/>
</dbReference>
<gene>
    <name evidence="2" type="ORF">BEL05_04710</name>
    <name evidence="3" type="ORF">BEL05_15900</name>
</gene>
<dbReference type="Gene3D" id="3.40.630.30">
    <property type="match status" value="1"/>
</dbReference>
<dbReference type="STRING" id="23.BEL05_04710"/>
<protein>
    <submittedName>
        <fullName evidence="2">Acetyltransferase</fullName>
    </submittedName>
</protein>
<comment type="caution">
    <text evidence="2">The sequence shown here is derived from an EMBL/GenBank/DDBJ whole genome shotgun (WGS) entry which is preliminary data.</text>
</comment>
<name>A0A1E5IP64_SHECO</name>
<dbReference type="EMBL" id="MCBT01000048">
    <property type="protein sequence ID" value="OEG72286.1"/>
    <property type="molecule type" value="Genomic_DNA"/>
</dbReference>
<dbReference type="PROSITE" id="PS51186">
    <property type="entry name" value="GNAT"/>
    <property type="match status" value="1"/>
</dbReference>
<feature type="domain" description="N-acetyltransferase" evidence="1">
    <location>
        <begin position="3"/>
        <end position="186"/>
    </location>
</feature>
<sequence length="186" mass="20541">MPIRIIPLTTPYFSQVIALGNHVHGDGYLDAEMMQQIASKGSKDGINANFVALDNERLIGFRLTYAPGSWTIDRWCTPASWDVPTEQLCYFKCNTVATEYRGQGVGGSLLRASITATQKQGAVGGLSHLWKQSPDNSAVGYFTRAGGRLIKEHPNRWNNNPDHPDYVCVLCGESCHCTACEMLLLY</sequence>
<dbReference type="OrthoDB" id="6321659at2"/>